<evidence type="ECO:0000313" key="2">
    <source>
        <dbReference type="EMBL" id="ELU40204.1"/>
    </source>
</evidence>
<keyword evidence="3" id="KW-1185">Reference proteome</keyword>
<dbReference type="OrthoDB" id="3164356at2759"/>
<keyword evidence="1" id="KW-1133">Transmembrane helix</keyword>
<organism evidence="2 3">
    <name type="scientific">Thanatephorus cucumeris (strain AG1-IA)</name>
    <name type="common">Rice sheath blight fungus</name>
    <name type="synonym">Rhizoctonia solani</name>
    <dbReference type="NCBI Taxonomy" id="983506"/>
    <lineage>
        <taxon>Eukaryota</taxon>
        <taxon>Fungi</taxon>
        <taxon>Dikarya</taxon>
        <taxon>Basidiomycota</taxon>
        <taxon>Agaricomycotina</taxon>
        <taxon>Agaricomycetes</taxon>
        <taxon>Cantharellales</taxon>
        <taxon>Ceratobasidiaceae</taxon>
        <taxon>Rhizoctonia</taxon>
        <taxon>Rhizoctonia solani AG-1</taxon>
    </lineage>
</organism>
<evidence type="ECO:0000256" key="1">
    <source>
        <dbReference type="SAM" id="Phobius"/>
    </source>
</evidence>
<name>L8WV39_THACA</name>
<reference evidence="2 3" key="1">
    <citation type="journal article" date="2013" name="Nat. Commun.">
        <title>The evolution and pathogenic mechanisms of the rice sheath blight pathogen.</title>
        <authorList>
            <person name="Zheng A."/>
            <person name="Lin R."/>
            <person name="Xu L."/>
            <person name="Qin P."/>
            <person name="Tang C."/>
            <person name="Ai P."/>
            <person name="Zhang D."/>
            <person name="Liu Y."/>
            <person name="Sun Z."/>
            <person name="Feng H."/>
            <person name="Wang Y."/>
            <person name="Chen Y."/>
            <person name="Liang X."/>
            <person name="Fu R."/>
            <person name="Li Q."/>
            <person name="Zhang J."/>
            <person name="Yu X."/>
            <person name="Xie Z."/>
            <person name="Ding L."/>
            <person name="Guan P."/>
            <person name="Tang J."/>
            <person name="Liang Y."/>
            <person name="Wang S."/>
            <person name="Deng Q."/>
            <person name="Li S."/>
            <person name="Zhu J."/>
            <person name="Wang L."/>
            <person name="Liu H."/>
            <person name="Li P."/>
        </authorList>
    </citation>
    <scope>NUCLEOTIDE SEQUENCE [LARGE SCALE GENOMIC DNA]</scope>
    <source>
        <strain evidence="3">AG-1 IA</strain>
    </source>
</reference>
<keyword evidence="1" id="KW-0472">Membrane</keyword>
<proteinExistence type="predicted"/>
<dbReference type="Proteomes" id="UP000011668">
    <property type="component" value="Unassembled WGS sequence"/>
</dbReference>
<keyword evidence="1" id="KW-0812">Transmembrane</keyword>
<comment type="caution">
    <text evidence="2">The sequence shown here is derived from an EMBL/GenBank/DDBJ whole genome shotgun (WGS) entry which is preliminary data.</text>
</comment>
<gene>
    <name evidence="2" type="ORF">AG1IA_05751</name>
</gene>
<dbReference type="AlphaFoldDB" id="L8WV39"/>
<dbReference type="HOGENOM" id="CLU_1235769_0_0_1"/>
<sequence>MTGQVLLSNPPASQPSQHDYQLVINPFQARVDPCQHRAERTFLYGIMPQPVRIARKDNGINTQRALSYISALALLALLQLTFVLAHLISRAESTQKFASYAAASVASCKWVNQGKTKVVPKNLVLYTSRLKSSPAYDKVVGLGLKTNAGSVTPLVRIDMDNTGKGIHFNAVQLDNSQQKLAAVLTSTVGMTQAARTSLYLDYLKGIENRSPEFLWNWWNTGKAN</sequence>
<accession>L8WV39</accession>
<protein>
    <submittedName>
        <fullName evidence="2">Uncharacterized protein</fullName>
    </submittedName>
</protein>
<feature type="transmembrane region" description="Helical" evidence="1">
    <location>
        <begin position="65"/>
        <end position="88"/>
    </location>
</feature>
<dbReference type="EMBL" id="AFRT01001483">
    <property type="protein sequence ID" value="ELU40204.1"/>
    <property type="molecule type" value="Genomic_DNA"/>
</dbReference>
<evidence type="ECO:0000313" key="3">
    <source>
        <dbReference type="Proteomes" id="UP000011668"/>
    </source>
</evidence>